<evidence type="ECO:0000313" key="2">
    <source>
        <dbReference type="EMBL" id="RQO85194.1"/>
    </source>
</evidence>
<keyword evidence="3" id="KW-1185">Reference proteome</keyword>
<keyword evidence="1" id="KW-0812">Transmembrane</keyword>
<proteinExistence type="predicted"/>
<keyword evidence="1" id="KW-1133">Transmembrane helix</keyword>
<dbReference type="EMBL" id="CM009290">
    <property type="protein sequence ID" value="RQO85194.1"/>
    <property type="molecule type" value="Genomic_DNA"/>
</dbReference>
<accession>A0A3N7FY99</accession>
<name>A0A3N7FY99_POPTR</name>
<evidence type="ECO:0000313" key="3">
    <source>
        <dbReference type="Proteomes" id="UP000006729"/>
    </source>
</evidence>
<reference evidence="2 3" key="1">
    <citation type="journal article" date="2006" name="Science">
        <title>The genome of black cottonwood, Populus trichocarpa (Torr. &amp; Gray).</title>
        <authorList>
            <person name="Tuskan G.A."/>
            <person name="Difazio S."/>
            <person name="Jansson S."/>
            <person name="Bohlmann J."/>
            <person name="Grigoriev I."/>
            <person name="Hellsten U."/>
            <person name="Putnam N."/>
            <person name="Ralph S."/>
            <person name="Rombauts S."/>
            <person name="Salamov A."/>
            <person name="Schein J."/>
            <person name="Sterck L."/>
            <person name="Aerts A."/>
            <person name="Bhalerao R.R."/>
            <person name="Bhalerao R.P."/>
            <person name="Blaudez D."/>
            <person name="Boerjan W."/>
            <person name="Brun A."/>
            <person name="Brunner A."/>
            <person name="Busov V."/>
            <person name="Campbell M."/>
            <person name="Carlson J."/>
            <person name="Chalot M."/>
            <person name="Chapman J."/>
            <person name="Chen G.L."/>
            <person name="Cooper D."/>
            <person name="Coutinho P.M."/>
            <person name="Couturier J."/>
            <person name="Covert S."/>
            <person name="Cronk Q."/>
            <person name="Cunningham R."/>
            <person name="Davis J."/>
            <person name="Degroeve S."/>
            <person name="Dejardin A."/>
            <person name="Depamphilis C."/>
            <person name="Detter J."/>
            <person name="Dirks B."/>
            <person name="Dubchak I."/>
            <person name="Duplessis S."/>
            <person name="Ehlting J."/>
            <person name="Ellis B."/>
            <person name="Gendler K."/>
            <person name="Goodstein D."/>
            <person name="Gribskov M."/>
            <person name="Grimwood J."/>
            <person name="Groover A."/>
            <person name="Gunter L."/>
            <person name="Hamberger B."/>
            <person name="Heinze B."/>
            <person name="Helariutta Y."/>
            <person name="Henrissat B."/>
            <person name="Holligan D."/>
            <person name="Holt R."/>
            <person name="Huang W."/>
            <person name="Islam-Faridi N."/>
            <person name="Jones S."/>
            <person name="Jones-Rhoades M."/>
            <person name="Jorgensen R."/>
            <person name="Joshi C."/>
            <person name="Kangasjarvi J."/>
            <person name="Karlsson J."/>
            <person name="Kelleher C."/>
            <person name="Kirkpatrick R."/>
            <person name="Kirst M."/>
            <person name="Kohler A."/>
            <person name="Kalluri U."/>
            <person name="Larimer F."/>
            <person name="Leebens-Mack J."/>
            <person name="Leple J.C."/>
            <person name="Locascio P."/>
            <person name="Lou Y."/>
            <person name="Lucas S."/>
            <person name="Martin F."/>
            <person name="Montanini B."/>
            <person name="Napoli C."/>
            <person name="Nelson D.R."/>
            <person name="Nelson C."/>
            <person name="Nieminen K."/>
            <person name="Nilsson O."/>
            <person name="Pereda V."/>
            <person name="Peter G."/>
            <person name="Philippe R."/>
            <person name="Pilate G."/>
            <person name="Poliakov A."/>
            <person name="Razumovskaya J."/>
            <person name="Richardson P."/>
            <person name="Rinaldi C."/>
            <person name="Ritland K."/>
            <person name="Rouze P."/>
            <person name="Ryaboy D."/>
            <person name="Schmutz J."/>
            <person name="Schrader J."/>
            <person name="Segerman B."/>
            <person name="Shin H."/>
            <person name="Siddiqui A."/>
            <person name="Sterky F."/>
            <person name="Terry A."/>
            <person name="Tsai C.J."/>
            <person name="Uberbacher E."/>
            <person name="Unneberg P."/>
            <person name="Vahala J."/>
            <person name="Wall K."/>
            <person name="Wessler S."/>
            <person name="Yang G."/>
            <person name="Yin T."/>
            <person name="Douglas C."/>
            <person name="Marra M."/>
            <person name="Sandberg G."/>
            <person name="Van de Peer Y."/>
            <person name="Rokhsar D."/>
        </authorList>
    </citation>
    <scope>NUCLEOTIDE SEQUENCE [LARGE SCALE GENOMIC DNA]</scope>
    <source>
        <strain evidence="3">cv. Nisqually</strain>
    </source>
</reference>
<gene>
    <name evidence="2" type="ORF">POPTR_001G218850</name>
</gene>
<evidence type="ECO:0000256" key="1">
    <source>
        <dbReference type="SAM" id="Phobius"/>
    </source>
</evidence>
<dbReference type="AlphaFoldDB" id="A0A3N7FY99"/>
<feature type="transmembrane region" description="Helical" evidence="1">
    <location>
        <begin position="26"/>
        <end position="50"/>
    </location>
</feature>
<dbReference type="Proteomes" id="UP000006729">
    <property type="component" value="Chromosome 1"/>
</dbReference>
<protein>
    <submittedName>
        <fullName evidence="2">Uncharacterized protein</fullName>
    </submittedName>
</protein>
<keyword evidence="1" id="KW-0472">Membrane</keyword>
<sequence length="64" mass="7231">MARQNPTAWSDQARFILNGQPQIGHLFFSFHAFLNPLWLSLVVGWLDFLVSANEMARNLEGLGS</sequence>
<organism evidence="2 3">
    <name type="scientific">Populus trichocarpa</name>
    <name type="common">Western balsam poplar</name>
    <name type="synonym">Populus balsamifera subsp. trichocarpa</name>
    <dbReference type="NCBI Taxonomy" id="3694"/>
    <lineage>
        <taxon>Eukaryota</taxon>
        <taxon>Viridiplantae</taxon>
        <taxon>Streptophyta</taxon>
        <taxon>Embryophyta</taxon>
        <taxon>Tracheophyta</taxon>
        <taxon>Spermatophyta</taxon>
        <taxon>Magnoliopsida</taxon>
        <taxon>eudicotyledons</taxon>
        <taxon>Gunneridae</taxon>
        <taxon>Pentapetalae</taxon>
        <taxon>rosids</taxon>
        <taxon>fabids</taxon>
        <taxon>Malpighiales</taxon>
        <taxon>Salicaceae</taxon>
        <taxon>Saliceae</taxon>
        <taxon>Populus</taxon>
    </lineage>
</organism>